<protein>
    <submittedName>
        <fullName evidence="9">Serine/threonine-protein kinase PknH</fullName>
        <ecNumber evidence="9">2.7.11.1</ecNumber>
    </submittedName>
</protein>
<dbReference type="GO" id="GO:0004674">
    <property type="term" value="F:protein serine/threonine kinase activity"/>
    <property type="evidence" value="ECO:0007669"/>
    <property type="project" value="UniProtKB-EC"/>
</dbReference>
<evidence type="ECO:0000259" key="7">
    <source>
        <dbReference type="PROSITE" id="PS50011"/>
    </source>
</evidence>
<dbReference type="PROSITE" id="PS50837">
    <property type="entry name" value="NACHT"/>
    <property type="match status" value="1"/>
</dbReference>
<dbReference type="OrthoDB" id="240423at2"/>
<comment type="caution">
    <text evidence="9">The sequence shown here is derived from an EMBL/GenBank/DDBJ whole genome shotgun (WGS) entry which is preliminary data.</text>
</comment>
<keyword evidence="10" id="KW-1185">Reference proteome</keyword>
<evidence type="ECO:0000256" key="5">
    <source>
        <dbReference type="PROSITE-ProRule" id="PRU10141"/>
    </source>
</evidence>
<name>A0A5C6AAA4_9BACT</name>
<dbReference type="GO" id="GO:0005524">
    <property type="term" value="F:ATP binding"/>
    <property type="evidence" value="ECO:0007669"/>
    <property type="project" value="UniProtKB-UniRule"/>
</dbReference>
<feature type="transmembrane region" description="Helical" evidence="6">
    <location>
        <begin position="885"/>
        <end position="907"/>
    </location>
</feature>
<dbReference type="InterPro" id="IPR017441">
    <property type="entry name" value="Protein_kinase_ATP_BS"/>
</dbReference>
<evidence type="ECO:0000313" key="9">
    <source>
        <dbReference type="EMBL" id="TWT96330.1"/>
    </source>
</evidence>
<evidence type="ECO:0000256" key="1">
    <source>
        <dbReference type="ARBA" id="ARBA00022679"/>
    </source>
</evidence>
<dbReference type="CDD" id="cd14014">
    <property type="entry name" value="STKc_PknB_like"/>
    <property type="match status" value="1"/>
</dbReference>
<feature type="transmembrane region" description="Helical" evidence="6">
    <location>
        <begin position="1005"/>
        <end position="1029"/>
    </location>
</feature>
<dbReference type="PANTHER" id="PTHR43289">
    <property type="entry name" value="MITOGEN-ACTIVATED PROTEIN KINASE KINASE KINASE 20-RELATED"/>
    <property type="match status" value="1"/>
</dbReference>
<feature type="transmembrane region" description="Helical" evidence="6">
    <location>
        <begin position="841"/>
        <end position="858"/>
    </location>
</feature>
<feature type="transmembrane region" description="Helical" evidence="6">
    <location>
        <begin position="966"/>
        <end position="985"/>
    </location>
</feature>
<dbReference type="InterPro" id="IPR027417">
    <property type="entry name" value="P-loop_NTPase"/>
</dbReference>
<evidence type="ECO:0000256" key="3">
    <source>
        <dbReference type="ARBA" id="ARBA00022777"/>
    </source>
</evidence>
<evidence type="ECO:0000259" key="8">
    <source>
        <dbReference type="PROSITE" id="PS50837"/>
    </source>
</evidence>
<dbReference type="InterPro" id="IPR007111">
    <property type="entry name" value="NACHT_NTPase"/>
</dbReference>
<keyword evidence="2 5" id="KW-0547">Nucleotide-binding</keyword>
<keyword evidence="1 9" id="KW-0808">Transferase</keyword>
<feature type="domain" description="NACHT" evidence="8">
    <location>
        <begin position="467"/>
        <end position="556"/>
    </location>
</feature>
<sequence length="1091" mass="122017">MNDPKRGDGDPIVDRIDESLEVTSDDAISHEMGSKLFTEGSGVSPLTKTIQVSSDQRKNRRSIGQTVGNYEVLEFLGQGGMGTVFRARHLKLGKEVALKLIRQRALTSEVALARFDRELRAVGRLDHPNIVRALDAGEFQDVTFLSMELLRGVDLDEVTGESGTLDLADACEVIRQTAIGLKYVHDQGLIHRDIKPSNLMLCRDSVNRVCVKIMDLGLALIQAEPEDDRLTGEGMAIGTFRYMSVEQARNTRSVDHRADIYSLGATLYRLLCGTPPYSKEQFETHTQLLMALMSGVVPDFKDKAPDLPAELTSLIARMLASEPGQRPQDLSEVIEILAPFSQSHQLDTLLDHSLRQRSVDTGQRSREEASAFDLIEKLVGPRMDDADQSEISFDAESSNIEILHQRVRRIWIDGVLGRTKDHTHLFSINREVVSECVDSPWDGIAENPLRGVDTQDSIDRLFKHAERSLLILGDAGAGKSTTMLELTESLLTQSARSRFSTVPVLLHLSSWSPRIGSLEQWIINELIAKYQIPKRIGQEFIDENRLILLLDGLDEVRPADQRACIESINQFMAQSTPSGLVVCSRYSDYVAIGHRLRLHDAIRLQPLTAEQIAASISGSTGERGALMTALAKHPSLLELASSPLMLNMMKVSFDNTSKESMESFGTIESAREHLFNTYIDEAFRGEKSSTARFTKDETLSWLSWIAKQMQTRNMTMFQVGEIQADWLPTISQRLSYLLALGLSLGTVSGVVTMYFWYRLMPIMDTAESTPLHSLLWLMLQLPVWWTQVCFLDLFVFSSRLPQGWWKRSFSGLAKTLVYWALWMLWPIVGGVTGVWTTGWTVANVLLGVLTGASVGILGRRKRVTVDVDVAQSLGISASGTFQGWAVGYAVGFCVYATYAVLYSLYLLEEPPAWFPYFWQNEEEWCVSVTWPLAFSSVGLVAGGLVPRLSREKTSADQSVRIYFRNLLIAGCFSMLAVFVVGMFDLQYWLSLPENTLEFSLWERAMLMSGGCVYASFYMALCFGGLDLLVHSLSRIVLSIDGMLPRNLSEFMKHSTRLGLLRRAGGAHIFGHRLLQEYFAEKENDVNSFHGS</sequence>
<dbReference type="AlphaFoldDB" id="A0A5C6AAA4"/>
<evidence type="ECO:0000256" key="4">
    <source>
        <dbReference type="ARBA" id="ARBA00022840"/>
    </source>
</evidence>
<dbReference type="InterPro" id="IPR000719">
    <property type="entry name" value="Prot_kinase_dom"/>
</dbReference>
<keyword evidence="6" id="KW-1133">Transmembrane helix</keyword>
<evidence type="ECO:0000256" key="2">
    <source>
        <dbReference type="ARBA" id="ARBA00022741"/>
    </source>
</evidence>
<organism evidence="9 10">
    <name type="scientific">Neorhodopirellula pilleata</name>
    <dbReference type="NCBI Taxonomy" id="2714738"/>
    <lineage>
        <taxon>Bacteria</taxon>
        <taxon>Pseudomonadati</taxon>
        <taxon>Planctomycetota</taxon>
        <taxon>Planctomycetia</taxon>
        <taxon>Pirellulales</taxon>
        <taxon>Pirellulaceae</taxon>
        <taxon>Neorhodopirellula</taxon>
    </lineage>
</organism>
<proteinExistence type="predicted"/>
<keyword evidence="6" id="KW-0812">Transmembrane</keyword>
<keyword evidence="4 5" id="KW-0067">ATP-binding</keyword>
<dbReference type="EC" id="2.7.11.1" evidence="9"/>
<reference evidence="9 10" key="1">
    <citation type="submission" date="2019-02" db="EMBL/GenBank/DDBJ databases">
        <title>Deep-cultivation of Planctomycetes and their phenomic and genomic characterization uncovers novel biology.</title>
        <authorList>
            <person name="Wiegand S."/>
            <person name="Jogler M."/>
            <person name="Boedeker C."/>
            <person name="Pinto D."/>
            <person name="Vollmers J."/>
            <person name="Rivas-Marin E."/>
            <person name="Kohn T."/>
            <person name="Peeters S.H."/>
            <person name="Heuer A."/>
            <person name="Rast P."/>
            <person name="Oberbeckmann S."/>
            <person name="Bunk B."/>
            <person name="Jeske O."/>
            <person name="Meyerdierks A."/>
            <person name="Storesund J.E."/>
            <person name="Kallscheuer N."/>
            <person name="Luecker S."/>
            <person name="Lage O.M."/>
            <person name="Pohl T."/>
            <person name="Merkel B.J."/>
            <person name="Hornburger P."/>
            <person name="Mueller R.-W."/>
            <person name="Bruemmer F."/>
            <person name="Labrenz M."/>
            <person name="Spormann A.M."/>
            <person name="Op Den Camp H."/>
            <person name="Overmann J."/>
            <person name="Amann R."/>
            <person name="Jetten M.S.M."/>
            <person name="Mascher T."/>
            <person name="Medema M.H."/>
            <person name="Devos D.P."/>
            <person name="Kaster A.-K."/>
            <person name="Ovreas L."/>
            <person name="Rohde M."/>
            <person name="Galperin M.Y."/>
            <person name="Jogler C."/>
        </authorList>
    </citation>
    <scope>NUCLEOTIDE SEQUENCE [LARGE SCALE GENOMIC DNA]</scope>
    <source>
        <strain evidence="9 10">Pla100</strain>
    </source>
</reference>
<evidence type="ECO:0000256" key="6">
    <source>
        <dbReference type="SAM" id="Phobius"/>
    </source>
</evidence>
<feature type="transmembrane region" description="Helical" evidence="6">
    <location>
        <begin position="927"/>
        <end position="945"/>
    </location>
</feature>
<feature type="transmembrane region" description="Helical" evidence="6">
    <location>
        <begin position="736"/>
        <end position="757"/>
    </location>
</feature>
<dbReference type="Gene3D" id="3.40.50.300">
    <property type="entry name" value="P-loop containing nucleotide triphosphate hydrolases"/>
    <property type="match status" value="1"/>
</dbReference>
<keyword evidence="6" id="KW-0472">Membrane</keyword>
<accession>A0A5C6AAA4</accession>
<dbReference type="RefSeq" id="WP_146578268.1">
    <property type="nucleotide sequence ID" value="NZ_SJPM01000005.1"/>
</dbReference>
<dbReference type="Proteomes" id="UP000316213">
    <property type="component" value="Unassembled WGS sequence"/>
</dbReference>
<dbReference type="SUPFAM" id="SSF56112">
    <property type="entry name" value="Protein kinase-like (PK-like)"/>
    <property type="match status" value="1"/>
</dbReference>
<dbReference type="PROSITE" id="PS00107">
    <property type="entry name" value="PROTEIN_KINASE_ATP"/>
    <property type="match status" value="1"/>
</dbReference>
<dbReference type="PROSITE" id="PS50011">
    <property type="entry name" value="PROTEIN_KINASE_DOM"/>
    <property type="match status" value="1"/>
</dbReference>
<dbReference type="SUPFAM" id="SSF52540">
    <property type="entry name" value="P-loop containing nucleoside triphosphate hydrolases"/>
    <property type="match status" value="1"/>
</dbReference>
<feature type="binding site" evidence="5">
    <location>
        <position position="99"/>
    </location>
    <ligand>
        <name>ATP</name>
        <dbReference type="ChEBI" id="CHEBI:30616"/>
    </ligand>
</feature>
<dbReference type="Gene3D" id="1.10.510.10">
    <property type="entry name" value="Transferase(Phosphotransferase) domain 1"/>
    <property type="match status" value="1"/>
</dbReference>
<dbReference type="InterPro" id="IPR011009">
    <property type="entry name" value="Kinase-like_dom_sf"/>
</dbReference>
<dbReference type="Pfam" id="PF00069">
    <property type="entry name" value="Pkinase"/>
    <property type="match status" value="1"/>
</dbReference>
<dbReference type="SMART" id="SM00220">
    <property type="entry name" value="S_TKc"/>
    <property type="match status" value="1"/>
</dbReference>
<feature type="domain" description="Protein kinase" evidence="7">
    <location>
        <begin position="70"/>
        <end position="341"/>
    </location>
</feature>
<evidence type="ECO:0000313" key="10">
    <source>
        <dbReference type="Proteomes" id="UP000316213"/>
    </source>
</evidence>
<gene>
    <name evidence="9" type="primary">pknH_4</name>
    <name evidence="9" type="ORF">Pla100_28070</name>
</gene>
<dbReference type="PROSITE" id="PS00108">
    <property type="entry name" value="PROTEIN_KINASE_ST"/>
    <property type="match status" value="1"/>
</dbReference>
<dbReference type="InterPro" id="IPR008271">
    <property type="entry name" value="Ser/Thr_kinase_AS"/>
</dbReference>
<dbReference type="Gene3D" id="3.30.200.20">
    <property type="entry name" value="Phosphorylase Kinase, domain 1"/>
    <property type="match status" value="1"/>
</dbReference>
<feature type="transmembrane region" description="Helical" evidence="6">
    <location>
        <begin position="816"/>
        <end position="835"/>
    </location>
</feature>
<keyword evidence="3 9" id="KW-0418">Kinase</keyword>
<dbReference type="PANTHER" id="PTHR43289:SF6">
    <property type="entry name" value="SERINE_THREONINE-PROTEIN KINASE NEKL-3"/>
    <property type="match status" value="1"/>
</dbReference>
<dbReference type="EMBL" id="SJPM01000005">
    <property type="protein sequence ID" value="TWT96330.1"/>
    <property type="molecule type" value="Genomic_DNA"/>
</dbReference>